<feature type="domain" description="PAP-associated" evidence="6">
    <location>
        <begin position="392"/>
        <end position="450"/>
    </location>
</feature>
<sequence length="521" mass="58718">MHDERSSPSSSSRKLPPSSSRRDRDHQRERRRRKEYDSRHTHYHDRDDPRARSSSPVDRPSKRARVEGSNKGKGKEPVRGDDEIEPGEIEVGKKIQHGIGDDFIPFEVGEDGGTADQHEQLDARRKGKGVEREWDKGKLLHEHDGDSRSRGTKRKHDDLSDDDGRNYKRTWPVARSAPWVNDVDWDSCHNVAELLHREVEAFVKYMSPTPVEDEVRTLIVSLVSRAITSAFPDARISPFGSYETKLYLPDGDIDLVVDSESMAHSNKVHVLYALANTIKRAGITSKFTVIAKAKVPIIKFVTNYGRVNVDISINQGNGITAGKVINGFLRYMDGCGSALRSLVLVVKAFLNQRGMNEVYTGGLGSYSIVCLAISFLQMHPKIRRGEIDAEKNLGILVMEFFELFGRYFNYEEVGISVRNGGGYFSKRQRGWYDSVKSNLLSVEDPIDPMNDISKGSYGIAKVRQTFAGAHEIMLANAFHQAGILNSRRERRDIPLRPHRDPGDLSILSKILGVTQEVRRAH</sequence>
<dbReference type="GO" id="GO:1990817">
    <property type="term" value="F:poly(A) RNA polymerase activity"/>
    <property type="evidence" value="ECO:0007669"/>
    <property type="project" value="UniProtKB-EC"/>
</dbReference>
<evidence type="ECO:0000259" key="7">
    <source>
        <dbReference type="Pfam" id="PF22600"/>
    </source>
</evidence>
<dbReference type="AlphaFoldDB" id="A0A0C3NZT4"/>
<organism evidence="8 9">
    <name type="scientific">Pisolithus tinctorius Marx 270</name>
    <dbReference type="NCBI Taxonomy" id="870435"/>
    <lineage>
        <taxon>Eukaryota</taxon>
        <taxon>Fungi</taxon>
        <taxon>Dikarya</taxon>
        <taxon>Basidiomycota</taxon>
        <taxon>Agaricomycotina</taxon>
        <taxon>Agaricomycetes</taxon>
        <taxon>Agaricomycetidae</taxon>
        <taxon>Boletales</taxon>
        <taxon>Sclerodermatineae</taxon>
        <taxon>Pisolithaceae</taxon>
        <taxon>Pisolithus</taxon>
    </lineage>
</organism>
<reference evidence="9" key="2">
    <citation type="submission" date="2015-01" db="EMBL/GenBank/DDBJ databases">
        <title>Evolutionary Origins and Diversification of the Mycorrhizal Mutualists.</title>
        <authorList>
            <consortium name="DOE Joint Genome Institute"/>
            <consortium name="Mycorrhizal Genomics Consortium"/>
            <person name="Kohler A."/>
            <person name="Kuo A."/>
            <person name="Nagy L.G."/>
            <person name="Floudas D."/>
            <person name="Copeland A."/>
            <person name="Barry K.W."/>
            <person name="Cichocki N."/>
            <person name="Veneault-Fourrey C."/>
            <person name="LaButti K."/>
            <person name="Lindquist E.A."/>
            <person name="Lipzen A."/>
            <person name="Lundell T."/>
            <person name="Morin E."/>
            <person name="Murat C."/>
            <person name="Riley R."/>
            <person name="Ohm R."/>
            <person name="Sun H."/>
            <person name="Tunlid A."/>
            <person name="Henrissat B."/>
            <person name="Grigoriev I.V."/>
            <person name="Hibbett D.S."/>
            <person name="Martin F."/>
        </authorList>
    </citation>
    <scope>NUCLEOTIDE SEQUENCE [LARGE SCALE GENOMIC DNA]</scope>
    <source>
        <strain evidence="9">Marx 270</strain>
    </source>
</reference>
<evidence type="ECO:0000256" key="1">
    <source>
        <dbReference type="ARBA" id="ARBA00008593"/>
    </source>
</evidence>
<dbReference type="OrthoDB" id="273917at2759"/>
<accession>A0A0C3NZT4</accession>
<dbReference type="InterPro" id="IPR054708">
    <property type="entry name" value="MTPAP-like_central"/>
</dbReference>
<dbReference type="EC" id="2.7.7.19" evidence="2"/>
<dbReference type="GO" id="GO:0043634">
    <property type="term" value="P:polyadenylation-dependent ncRNA catabolic process"/>
    <property type="evidence" value="ECO:0007669"/>
    <property type="project" value="TreeGrafter"/>
</dbReference>
<dbReference type="FunFam" id="1.10.1410.10:FF:000003">
    <property type="entry name" value="non-canonical poly(A) RNA polymerase PAPD7"/>
    <property type="match status" value="1"/>
</dbReference>
<dbReference type="InterPro" id="IPR043519">
    <property type="entry name" value="NT_sf"/>
</dbReference>
<dbReference type="CDD" id="cd05402">
    <property type="entry name" value="NT_PAP_TUTase"/>
    <property type="match status" value="1"/>
</dbReference>
<name>A0A0C3NZT4_PISTI</name>
<dbReference type="GO" id="GO:0046872">
    <property type="term" value="F:metal ion binding"/>
    <property type="evidence" value="ECO:0007669"/>
    <property type="project" value="UniProtKB-KW"/>
</dbReference>
<proteinExistence type="inferred from homology"/>
<dbReference type="FunCoup" id="A0A0C3NZT4">
    <property type="interactions" value="247"/>
</dbReference>
<dbReference type="Gene3D" id="3.30.460.10">
    <property type="entry name" value="Beta Polymerase, domain 2"/>
    <property type="match status" value="1"/>
</dbReference>
<dbReference type="Gene3D" id="1.10.1410.10">
    <property type="match status" value="1"/>
</dbReference>
<dbReference type="SUPFAM" id="SSF81301">
    <property type="entry name" value="Nucleotidyltransferase"/>
    <property type="match status" value="1"/>
</dbReference>
<dbReference type="Pfam" id="PF22600">
    <property type="entry name" value="MTPAP-like_central"/>
    <property type="match status" value="1"/>
</dbReference>
<feature type="compositionally biased region" description="Low complexity" evidence="5">
    <location>
        <begin position="7"/>
        <end position="19"/>
    </location>
</feature>
<evidence type="ECO:0000313" key="8">
    <source>
        <dbReference type="EMBL" id="KIO06335.1"/>
    </source>
</evidence>
<dbReference type="EMBL" id="KN831963">
    <property type="protein sequence ID" value="KIO06335.1"/>
    <property type="molecule type" value="Genomic_DNA"/>
</dbReference>
<feature type="compositionally biased region" description="Basic and acidic residues" evidence="5">
    <location>
        <begin position="116"/>
        <end position="166"/>
    </location>
</feature>
<dbReference type="HOGENOM" id="CLU_013572_4_1_1"/>
<dbReference type="InterPro" id="IPR045862">
    <property type="entry name" value="Trf4-like"/>
</dbReference>
<evidence type="ECO:0000256" key="2">
    <source>
        <dbReference type="ARBA" id="ARBA00012388"/>
    </source>
</evidence>
<evidence type="ECO:0000256" key="3">
    <source>
        <dbReference type="ARBA" id="ARBA00022723"/>
    </source>
</evidence>
<dbReference type="Proteomes" id="UP000054217">
    <property type="component" value="Unassembled WGS sequence"/>
</dbReference>
<evidence type="ECO:0000313" key="9">
    <source>
        <dbReference type="Proteomes" id="UP000054217"/>
    </source>
</evidence>
<keyword evidence="3" id="KW-0479">Metal-binding</keyword>
<comment type="similarity">
    <text evidence="1">Belongs to the DNA polymerase type-B-like family.</text>
</comment>
<gene>
    <name evidence="8" type="ORF">M404DRAFT_139034</name>
</gene>
<feature type="compositionally biased region" description="Basic and acidic residues" evidence="5">
    <location>
        <begin position="20"/>
        <end position="51"/>
    </location>
</feature>
<dbReference type="GO" id="GO:0010605">
    <property type="term" value="P:negative regulation of macromolecule metabolic process"/>
    <property type="evidence" value="ECO:0007669"/>
    <property type="project" value="UniProtKB-ARBA"/>
</dbReference>
<dbReference type="GO" id="GO:0005730">
    <property type="term" value="C:nucleolus"/>
    <property type="evidence" value="ECO:0007669"/>
    <property type="project" value="TreeGrafter"/>
</dbReference>
<keyword evidence="4" id="KW-0460">Magnesium</keyword>
<feature type="compositionally biased region" description="Basic and acidic residues" evidence="5">
    <location>
        <begin position="59"/>
        <end position="81"/>
    </location>
</feature>
<evidence type="ECO:0000259" key="6">
    <source>
        <dbReference type="Pfam" id="PF03828"/>
    </source>
</evidence>
<protein>
    <recommendedName>
        <fullName evidence="2">polynucleotide adenylyltransferase</fullName>
        <ecNumber evidence="2">2.7.7.19</ecNumber>
    </recommendedName>
</protein>
<dbReference type="InterPro" id="IPR002058">
    <property type="entry name" value="PAP_assoc"/>
</dbReference>
<dbReference type="GO" id="GO:0031123">
    <property type="term" value="P:RNA 3'-end processing"/>
    <property type="evidence" value="ECO:0007669"/>
    <property type="project" value="TreeGrafter"/>
</dbReference>
<evidence type="ECO:0000256" key="5">
    <source>
        <dbReference type="SAM" id="MobiDB-lite"/>
    </source>
</evidence>
<dbReference type="InParanoid" id="A0A0C3NZT4"/>
<dbReference type="GO" id="GO:0003729">
    <property type="term" value="F:mRNA binding"/>
    <property type="evidence" value="ECO:0007669"/>
    <property type="project" value="TreeGrafter"/>
</dbReference>
<dbReference type="SUPFAM" id="SSF81631">
    <property type="entry name" value="PAP/OAS1 substrate-binding domain"/>
    <property type="match status" value="1"/>
</dbReference>
<evidence type="ECO:0000256" key="4">
    <source>
        <dbReference type="ARBA" id="ARBA00022842"/>
    </source>
</evidence>
<dbReference type="STRING" id="870435.A0A0C3NZT4"/>
<dbReference type="Pfam" id="PF03828">
    <property type="entry name" value="PAP_assoc"/>
    <property type="match status" value="1"/>
</dbReference>
<dbReference type="PANTHER" id="PTHR23092:SF15">
    <property type="entry name" value="INACTIVE NON-CANONICAL POLY(A) RNA POLYMERASE PROTEIN TRF4-2-RELATED"/>
    <property type="match status" value="1"/>
</dbReference>
<dbReference type="PANTHER" id="PTHR23092">
    <property type="entry name" value="POLY(A) RNA POLYMERASE"/>
    <property type="match status" value="1"/>
</dbReference>
<feature type="domain" description="Poly(A) RNA polymerase mitochondrial-like central palm" evidence="7">
    <location>
        <begin position="195"/>
        <end position="326"/>
    </location>
</feature>
<reference evidence="8 9" key="1">
    <citation type="submission" date="2014-04" db="EMBL/GenBank/DDBJ databases">
        <authorList>
            <consortium name="DOE Joint Genome Institute"/>
            <person name="Kuo A."/>
            <person name="Kohler A."/>
            <person name="Costa M.D."/>
            <person name="Nagy L.G."/>
            <person name="Floudas D."/>
            <person name="Copeland A."/>
            <person name="Barry K.W."/>
            <person name="Cichocki N."/>
            <person name="Veneault-Fourrey C."/>
            <person name="LaButti K."/>
            <person name="Lindquist E.A."/>
            <person name="Lipzen A."/>
            <person name="Lundell T."/>
            <person name="Morin E."/>
            <person name="Murat C."/>
            <person name="Sun H."/>
            <person name="Tunlid A."/>
            <person name="Henrissat B."/>
            <person name="Grigoriev I.V."/>
            <person name="Hibbett D.S."/>
            <person name="Martin F."/>
            <person name="Nordberg H.P."/>
            <person name="Cantor M.N."/>
            <person name="Hua S.X."/>
        </authorList>
    </citation>
    <scope>NUCLEOTIDE SEQUENCE [LARGE SCALE GENOMIC DNA]</scope>
    <source>
        <strain evidence="8 9">Marx 270</strain>
    </source>
</reference>
<dbReference type="GO" id="GO:0031499">
    <property type="term" value="C:TRAMP complex"/>
    <property type="evidence" value="ECO:0007669"/>
    <property type="project" value="TreeGrafter"/>
</dbReference>
<keyword evidence="9" id="KW-1185">Reference proteome</keyword>
<feature type="region of interest" description="Disordered" evidence="5">
    <location>
        <begin position="1"/>
        <end position="167"/>
    </location>
</feature>